<sequence>MELRFGLRRHPNEPIGSFWVNKNDKNPISVNTATKSSESKTNKSVLQSPQRVDTLRWIPDTRDTSSSSTINQLDQSPPIKSTMIYHKVIRAIFPGHLTETVTRYSLTLDENEVTRSDECLPADVMTHSAGYNDLFNKDHTVRI</sequence>
<comment type="caution">
    <text evidence="1">The sequence shown here is derived from an EMBL/GenBank/DDBJ whole genome shotgun (WGS) entry which is preliminary data.</text>
</comment>
<evidence type="ECO:0000313" key="1">
    <source>
        <dbReference type="EMBL" id="KAK6619439.1"/>
    </source>
</evidence>
<dbReference type="Proteomes" id="UP001372834">
    <property type="component" value="Unassembled WGS sequence"/>
</dbReference>
<accession>A0AAN8S332</accession>
<evidence type="ECO:0000313" key="2">
    <source>
        <dbReference type="Proteomes" id="UP001372834"/>
    </source>
</evidence>
<protein>
    <submittedName>
        <fullName evidence="1">Uncharacterized protein</fullName>
    </submittedName>
</protein>
<reference evidence="1 2" key="1">
    <citation type="submission" date="2023-10" db="EMBL/GenBank/DDBJ databases">
        <title>Genomes of two closely related lineages of the louse Polyplax serrata with different host specificities.</title>
        <authorList>
            <person name="Martinu J."/>
            <person name="Tarabai H."/>
            <person name="Stefka J."/>
            <person name="Hypsa V."/>
        </authorList>
    </citation>
    <scope>NUCLEOTIDE SEQUENCE [LARGE SCALE GENOMIC DNA]</scope>
    <source>
        <strain evidence="1">HR10_N</strain>
    </source>
</reference>
<dbReference type="AlphaFoldDB" id="A0AAN8S332"/>
<name>A0AAN8S332_POLSC</name>
<dbReference type="EMBL" id="JAWJWE010000040">
    <property type="protein sequence ID" value="KAK6619439.1"/>
    <property type="molecule type" value="Genomic_DNA"/>
</dbReference>
<gene>
    <name evidence="1" type="ORF">RUM43_012196</name>
</gene>
<organism evidence="1 2">
    <name type="scientific">Polyplax serrata</name>
    <name type="common">Common mouse louse</name>
    <dbReference type="NCBI Taxonomy" id="468196"/>
    <lineage>
        <taxon>Eukaryota</taxon>
        <taxon>Metazoa</taxon>
        <taxon>Ecdysozoa</taxon>
        <taxon>Arthropoda</taxon>
        <taxon>Hexapoda</taxon>
        <taxon>Insecta</taxon>
        <taxon>Pterygota</taxon>
        <taxon>Neoptera</taxon>
        <taxon>Paraneoptera</taxon>
        <taxon>Psocodea</taxon>
        <taxon>Troctomorpha</taxon>
        <taxon>Phthiraptera</taxon>
        <taxon>Anoplura</taxon>
        <taxon>Polyplacidae</taxon>
        <taxon>Polyplax</taxon>
    </lineage>
</organism>
<proteinExistence type="predicted"/>